<comment type="caution">
    <text evidence="1">The sequence shown here is derived from an EMBL/GenBank/DDBJ whole genome shotgun (WGS) entry which is preliminary data.</text>
</comment>
<proteinExistence type="predicted"/>
<reference evidence="1" key="1">
    <citation type="journal article" date="2022" name="Int. J. Mol. Sci.">
        <title>Draft Genome of Tanacetum Coccineum: Genomic Comparison of Closely Related Tanacetum-Family Plants.</title>
        <authorList>
            <person name="Yamashiro T."/>
            <person name="Shiraishi A."/>
            <person name="Nakayama K."/>
            <person name="Satake H."/>
        </authorList>
    </citation>
    <scope>NUCLEOTIDE SEQUENCE</scope>
</reference>
<sequence>MVRLVKHDLKECGFEQTCNNDKSLSEIQLEHEKEDRFVVVVVKGLYDGGEEDCKDTLGGSRGESFWEEDDGFGVDVLRKDEEDEDDGEN</sequence>
<evidence type="ECO:0000313" key="1">
    <source>
        <dbReference type="EMBL" id="GJS87380.1"/>
    </source>
</evidence>
<dbReference type="EMBL" id="BQNB010011194">
    <property type="protein sequence ID" value="GJS87380.1"/>
    <property type="molecule type" value="Genomic_DNA"/>
</dbReference>
<keyword evidence="2" id="KW-1185">Reference proteome</keyword>
<reference evidence="1" key="2">
    <citation type="submission" date="2022-01" db="EMBL/GenBank/DDBJ databases">
        <authorList>
            <person name="Yamashiro T."/>
            <person name="Shiraishi A."/>
            <person name="Satake H."/>
            <person name="Nakayama K."/>
        </authorList>
    </citation>
    <scope>NUCLEOTIDE SEQUENCE</scope>
</reference>
<name>A0ABQ4ZBY8_9ASTR</name>
<dbReference type="Proteomes" id="UP001151760">
    <property type="component" value="Unassembled WGS sequence"/>
</dbReference>
<gene>
    <name evidence="1" type="ORF">Tco_0770016</name>
</gene>
<accession>A0ABQ4ZBY8</accession>
<evidence type="ECO:0000313" key="2">
    <source>
        <dbReference type="Proteomes" id="UP001151760"/>
    </source>
</evidence>
<organism evidence="1 2">
    <name type="scientific">Tanacetum coccineum</name>
    <dbReference type="NCBI Taxonomy" id="301880"/>
    <lineage>
        <taxon>Eukaryota</taxon>
        <taxon>Viridiplantae</taxon>
        <taxon>Streptophyta</taxon>
        <taxon>Embryophyta</taxon>
        <taxon>Tracheophyta</taxon>
        <taxon>Spermatophyta</taxon>
        <taxon>Magnoliopsida</taxon>
        <taxon>eudicotyledons</taxon>
        <taxon>Gunneridae</taxon>
        <taxon>Pentapetalae</taxon>
        <taxon>asterids</taxon>
        <taxon>campanulids</taxon>
        <taxon>Asterales</taxon>
        <taxon>Asteraceae</taxon>
        <taxon>Asteroideae</taxon>
        <taxon>Anthemideae</taxon>
        <taxon>Anthemidinae</taxon>
        <taxon>Tanacetum</taxon>
    </lineage>
</organism>
<protein>
    <submittedName>
        <fullName evidence="1">Uncharacterized protein</fullName>
    </submittedName>
</protein>